<gene>
    <name evidence="3" type="ORF">Vbra_3590</name>
</gene>
<feature type="chain" id="PRO_5005187419" evidence="2">
    <location>
        <begin position="18"/>
        <end position="213"/>
    </location>
</feature>
<evidence type="ECO:0000256" key="2">
    <source>
        <dbReference type="SAM" id="SignalP"/>
    </source>
</evidence>
<evidence type="ECO:0000313" key="4">
    <source>
        <dbReference type="Proteomes" id="UP000041254"/>
    </source>
</evidence>
<accession>A0A0G4ECD6</accession>
<dbReference type="AlphaFoldDB" id="A0A0G4ECD6"/>
<feature type="signal peptide" evidence="2">
    <location>
        <begin position="1"/>
        <end position="17"/>
    </location>
</feature>
<dbReference type="EMBL" id="CDMY01000130">
    <property type="protein sequence ID" value="CEL93011.1"/>
    <property type="molecule type" value="Genomic_DNA"/>
</dbReference>
<feature type="region of interest" description="Disordered" evidence="1">
    <location>
        <begin position="25"/>
        <end position="57"/>
    </location>
</feature>
<dbReference type="Proteomes" id="UP000041254">
    <property type="component" value="Unassembled WGS sequence"/>
</dbReference>
<keyword evidence="4" id="KW-1185">Reference proteome</keyword>
<name>A0A0G4ECD6_VITBC</name>
<dbReference type="VEuPathDB" id="CryptoDB:Vbra_3590"/>
<reference evidence="3 4" key="1">
    <citation type="submission" date="2014-11" db="EMBL/GenBank/DDBJ databases">
        <authorList>
            <person name="Zhu J."/>
            <person name="Qi W."/>
            <person name="Song R."/>
        </authorList>
    </citation>
    <scope>NUCLEOTIDE SEQUENCE [LARGE SCALE GENOMIC DNA]</scope>
</reference>
<dbReference type="PhylomeDB" id="A0A0G4ECD6"/>
<dbReference type="InParanoid" id="A0A0G4ECD6"/>
<keyword evidence="2" id="KW-0732">Signal</keyword>
<evidence type="ECO:0000313" key="3">
    <source>
        <dbReference type="EMBL" id="CEL93011.1"/>
    </source>
</evidence>
<protein>
    <submittedName>
        <fullName evidence="3">Uncharacterized protein</fullName>
    </submittedName>
</protein>
<feature type="compositionally biased region" description="Low complexity" evidence="1">
    <location>
        <begin position="43"/>
        <end position="53"/>
    </location>
</feature>
<proteinExistence type="predicted"/>
<sequence length="213" mass="22783">MFARVLGLLFLVTLTVGASSPLRKLAPEGAYDGDSPDDELTTTEEPSTTTEEPPYVRTAGKPSILSVVTECDPTDLDCMPLAPGAVRFISPTIHVAQNDSSISEAGAARVICNDRDSACASVEAQFKARQVAIDNPLSPGEDIFVDRCNIAGNLFTCNKPAADEYCRQKVKNSITAISWSESTCSRTYHLIGGTICTSFLGCWCFGSIDCQTV</sequence>
<evidence type="ECO:0000256" key="1">
    <source>
        <dbReference type="SAM" id="MobiDB-lite"/>
    </source>
</evidence>
<organism evidence="3 4">
    <name type="scientific">Vitrella brassicaformis (strain CCMP3155)</name>
    <dbReference type="NCBI Taxonomy" id="1169540"/>
    <lineage>
        <taxon>Eukaryota</taxon>
        <taxon>Sar</taxon>
        <taxon>Alveolata</taxon>
        <taxon>Colpodellida</taxon>
        <taxon>Vitrellaceae</taxon>
        <taxon>Vitrella</taxon>
    </lineage>
</organism>